<evidence type="ECO:0000259" key="5">
    <source>
        <dbReference type="PROSITE" id="PS51464"/>
    </source>
</evidence>
<dbReference type="Pfam" id="PF01869">
    <property type="entry name" value="BcrAD_BadFG"/>
    <property type="match status" value="1"/>
</dbReference>
<evidence type="ECO:0000256" key="1">
    <source>
        <dbReference type="ARBA" id="ARBA00023239"/>
    </source>
</evidence>
<evidence type="ECO:0000313" key="7">
    <source>
        <dbReference type="Proteomes" id="UP001385809"/>
    </source>
</evidence>
<dbReference type="Gene3D" id="3.40.50.10490">
    <property type="entry name" value="Glucose-6-phosphate isomerase like protein, domain 1"/>
    <property type="match status" value="1"/>
</dbReference>
<comment type="catalytic activity">
    <reaction evidence="3">
        <text>N-acetyl-D-muramate 6-phosphate + H2O = N-acetyl-D-glucosamine 6-phosphate + (R)-lactate</text>
        <dbReference type="Rhea" id="RHEA:26410"/>
        <dbReference type="ChEBI" id="CHEBI:15377"/>
        <dbReference type="ChEBI" id="CHEBI:16004"/>
        <dbReference type="ChEBI" id="CHEBI:57513"/>
        <dbReference type="ChEBI" id="CHEBI:58722"/>
        <dbReference type="EC" id="4.2.1.126"/>
    </reaction>
</comment>
<evidence type="ECO:0000313" key="6">
    <source>
        <dbReference type="EMBL" id="MEJ2870650.1"/>
    </source>
</evidence>
<keyword evidence="1 3" id="KW-0456">Lyase</keyword>
<dbReference type="RefSeq" id="WP_337697218.1">
    <property type="nucleotide sequence ID" value="NZ_JBBEGN010000014.1"/>
</dbReference>
<dbReference type="InterPro" id="IPR002731">
    <property type="entry name" value="ATPase_BadF"/>
</dbReference>
<dbReference type="GO" id="GO:0016829">
    <property type="term" value="F:lyase activity"/>
    <property type="evidence" value="ECO:0007669"/>
    <property type="project" value="UniProtKB-KW"/>
</dbReference>
<evidence type="ECO:0000256" key="3">
    <source>
        <dbReference type="HAMAP-Rule" id="MF_00068"/>
    </source>
</evidence>
<dbReference type="SUPFAM" id="SSF53067">
    <property type="entry name" value="Actin-like ATPase domain"/>
    <property type="match status" value="1"/>
</dbReference>
<dbReference type="HAMAP" id="MF_00068">
    <property type="entry name" value="MurQ"/>
    <property type="match status" value="1"/>
</dbReference>
<comment type="similarity">
    <text evidence="3">Belongs to the GCKR-like family. MurNAc-6-P etherase subfamily.</text>
</comment>
<evidence type="ECO:0000256" key="4">
    <source>
        <dbReference type="SAM" id="MobiDB-lite"/>
    </source>
</evidence>
<dbReference type="InterPro" id="IPR040190">
    <property type="entry name" value="MURQ/GCKR"/>
</dbReference>
<protein>
    <recommendedName>
        <fullName evidence="3">N-acetylmuramic acid 6-phosphate etherase</fullName>
        <shortName evidence="3">MurNAc-6-P etherase</shortName>
        <ecNumber evidence="3">4.2.1.126</ecNumber>
    </recommendedName>
    <alternativeName>
        <fullName evidence="3">N-acetylmuramic acid 6-phosphate hydrolase</fullName>
    </alternativeName>
    <alternativeName>
        <fullName evidence="3">N-acetylmuramic acid 6-phosphate lyase</fullName>
    </alternativeName>
</protein>
<comment type="function">
    <text evidence="3">Specifically catalyzes the cleavage of the D-lactyl ether substituent of MurNAc 6-phosphate, producing GlcNAc 6-phosphate and D-lactate.</text>
</comment>
<proteinExistence type="inferred from homology"/>
<evidence type="ECO:0000256" key="2">
    <source>
        <dbReference type="ARBA" id="ARBA00023277"/>
    </source>
</evidence>
<dbReference type="Proteomes" id="UP001385809">
    <property type="component" value="Unassembled WGS sequence"/>
</dbReference>
<dbReference type="EMBL" id="JBBEGN010000014">
    <property type="protein sequence ID" value="MEJ2870650.1"/>
    <property type="molecule type" value="Genomic_DNA"/>
</dbReference>
<feature type="domain" description="SIS" evidence="5">
    <location>
        <begin position="359"/>
        <end position="526"/>
    </location>
</feature>
<dbReference type="NCBIfam" id="NF003915">
    <property type="entry name" value="PRK05441.1"/>
    <property type="match status" value="1"/>
</dbReference>
<dbReference type="InterPro" id="IPR005488">
    <property type="entry name" value="Etherase_MurQ"/>
</dbReference>
<feature type="region of interest" description="Disordered" evidence="4">
    <location>
        <begin position="284"/>
        <end position="328"/>
    </location>
</feature>
<gene>
    <name evidence="3" type="primary">murQ</name>
    <name evidence="6" type="ORF">WCD74_23005</name>
</gene>
<name>A0ABU8MTK5_9PSEU</name>
<comment type="subunit">
    <text evidence="3">Homodimer.</text>
</comment>
<dbReference type="PROSITE" id="PS51464">
    <property type="entry name" value="SIS"/>
    <property type="match status" value="1"/>
</dbReference>
<dbReference type="Pfam" id="PF22645">
    <property type="entry name" value="GKRP_SIS_N"/>
    <property type="match status" value="1"/>
</dbReference>
<dbReference type="PANTHER" id="PTHR10088">
    <property type="entry name" value="GLUCOKINASE REGULATORY PROTEIN"/>
    <property type="match status" value="1"/>
</dbReference>
<comment type="pathway">
    <text evidence="3">Amino-sugar metabolism; N-acetylmuramate degradation.</text>
</comment>
<dbReference type="SUPFAM" id="SSF53697">
    <property type="entry name" value="SIS domain"/>
    <property type="match status" value="1"/>
</dbReference>
<sequence>MSPVVAVDLGRSGARVLADGGRRVTTTGAGLGDPGGAAAVAAVVRSAVGPVPAGCALAVGVPGALTRPDEAAALAEALTTGWDGAAPASVLVTSDVVAWHAGAFGGHGAGVVLAVGTGAVALGVDGDGIVRRIDGHGLLLGDAGGGAWIGQQGLRAALRAVDGAGPDTALVNPARAVLAGRPSAPGDLAAFAPAVLEAAESGDPVAARIVDEAVTQLGATARATVDGAASVPSSDSMAALLTPEVPVAVVGGLAEALTDRLGGTGLTLAEAAGDALDGLATLAADTGTAHEPTVTRRREQRSNGTGPAADTDRLPTEAVRPGSEDLDALPTPDVVARLVEGQAVAPAAVAAMTGPIARAAEAVGAALRTDGRLVYTGAGTSGRLAVQDAAELPPTFGLDPDRAVALLAGGRDAADAAVEGAEDDDVAGRADLEQIGIGPHDVVVGVAASGRTPYVLGALAAAREHGATTVAVVNAVASPVAALADVAIELVTGPEVLAGSTRLAAGTAQKIALNTLSTAALVRAGATYGPWMVGVRITNAKLRRRAERIVRDATGVDLVTARAALAAAGDDVAAAVVALLAGLDDATARDRLATAGSVRAAVSAVSCS</sequence>
<keyword evidence="7" id="KW-1185">Reference proteome</keyword>
<comment type="caution">
    <text evidence="6">The sequence shown here is derived from an EMBL/GenBank/DDBJ whole genome shotgun (WGS) entry which is preliminary data.</text>
</comment>
<accession>A0ABU8MTK5</accession>
<dbReference type="NCBIfam" id="NF009222">
    <property type="entry name" value="PRK12570.1"/>
    <property type="match status" value="1"/>
</dbReference>
<feature type="active site" description="Proton donor" evidence="3">
    <location>
        <position position="391"/>
    </location>
</feature>
<feature type="active site" evidence="3">
    <location>
        <position position="422"/>
    </location>
</feature>
<dbReference type="PANTHER" id="PTHR10088:SF4">
    <property type="entry name" value="GLUCOKINASE REGULATORY PROTEIN"/>
    <property type="match status" value="1"/>
</dbReference>
<dbReference type="CDD" id="cd05007">
    <property type="entry name" value="SIS_Etherase"/>
    <property type="match status" value="1"/>
</dbReference>
<reference evidence="6 7" key="1">
    <citation type="submission" date="2024-03" db="EMBL/GenBank/DDBJ databases">
        <title>Actinomycetospora sp. OC33-EN08, a novel actinomycete isolated from wild orchid (Aerides multiflora).</title>
        <authorList>
            <person name="Suriyachadkun C."/>
        </authorList>
    </citation>
    <scope>NUCLEOTIDE SEQUENCE [LARGE SCALE GENOMIC DNA]</scope>
    <source>
        <strain evidence="6 7">OC33-EN08</strain>
    </source>
</reference>
<organism evidence="6 7">
    <name type="scientific">Actinomycetospora aurantiaca</name>
    <dbReference type="NCBI Taxonomy" id="3129233"/>
    <lineage>
        <taxon>Bacteria</taxon>
        <taxon>Bacillati</taxon>
        <taxon>Actinomycetota</taxon>
        <taxon>Actinomycetes</taxon>
        <taxon>Pseudonocardiales</taxon>
        <taxon>Pseudonocardiaceae</taxon>
        <taxon>Actinomycetospora</taxon>
    </lineage>
</organism>
<dbReference type="Gene3D" id="3.30.420.40">
    <property type="match status" value="1"/>
</dbReference>
<dbReference type="InterPro" id="IPR001347">
    <property type="entry name" value="SIS_dom"/>
</dbReference>
<keyword evidence="2 3" id="KW-0119">Carbohydrate metabolism</keyword>
<dbReference type="Gene3D" id="1.10.8.1080">
    <property type="match status" value="1"/>
</dbReference>
<dbReference type="EC" id="4.2.1.126" evidence="3"/>
<comment type="miscellaneous">
    <text evidence="3">A lyase-type mechanism (elimination/hydration) is suggested for the cleavage of the lactyl ether bond of MurNAc 6-phosphate, with the formation of an alpha,beta-unsaturated aldehyde intermediate with (E)-stereochemistry, followed by the syn addition of water to give product.</text>
</comment>
<dbReference type="InterPro" id="IPR043129">
    <property type="entry name" value="ATPase_NBD"/>
</dbReference>
<dbReference type="InterPro" id="IPR046348">
    <property type="entry name" value="SIS_dom_sf"/>
</dbReference>